<evidence type="ECO:0000313" key="3">
    <source>
        <dbReference type="Proteomes" id="UP001374803"/>
    </source>
</evidence>
<keyword evidence="2" id="KW-0547">Nucleotide-binding</keyword>
<organism evidence="2 3">
    <name type="scientific">Pendulispora rubella</name>
    <dbReference type="NCBI Taxonomy" id="2741070"/>
    <lineage>
        <taxon>Bacteria</taxon>
        <taxon>Pseudomonadati</taxon>
        <taxon>Myxococcota</taxon>
        <taxon>Myxococcia</taxon>
        <taxon>Myxococcales</taxon>
        <taxon>Sorangiineae</taxon>
        <taxon>Pendulisporaceae</taxon>
        <taxon>Pendulispora</taxon>
    </lineage>
</organism>
<reference evidence="2" key="1">
    <citation type="submission" date="2021-12" db="EMBL/GenBank/DDBJ databases">
        <title>Discovery of the Pendulisporaceae a myxobacterial family with distinct sporulation behavior and unique specialized metabolism.</title>
        <authorList>
            <person name="Garcia R."/>
            <person name="Popoff A."/>
            <person name="Bader C.D."/>
            <person name="Loehr J."/>
            <person name="Walesch S."/>
            <person name="Walt C."/>
            <person name="Boldt J."/>
            <person name="Bunk B."/>
            <person name="Haeckl F.J.F.P.J."/>
            <person name="Gunesch A.P."/>
            <person name="Birkelbach J."/>
            <person name="Nuebel U."/>
            <person name="Pietschmann T."/>
            <person name="Bach T."/>
            <person name="Mueller R."/>
        </authorList>
    </citation>
    <scope>NUCLEOTIDE SEQUENCE</scope>
    <source>
        <strain evidence="2">MSr11367</strain>
    </source>
</reference>
<name>A0ABZ2KYU1_9BACT</name>
<dbReference type="EMBL" id="CP089983">
    <property type="protein sequence ID" value="WXB03844.1"/>
    <property type="molecule type" value="Genomic_DNA"/>
</dbReference>
<dbReference type="InterPro" id="IPR003594">
    <property type="entry name" value="HATPase_dom"/>
</dbReference>
<keyword evidence="2" id="KW-0067">ATP-binding</keyword>
<keyword evidence="3" id="KW-1185">Reference proteome</keyword>
<sequence length="190" mass="20808">MAQGVLSRALRECKLTPETLNGSSLMGLYPKLEVGIKLFVEPSLQEKVWAELDALAAEHHPNTPTLVTITQERDIAEARGHARLLCERMRARPVATERVVTIVSELARNIVNYTPGGQIEMVSERVPRAKIKILATDRGTGIPHLEEILSGRYRSRTGLGKGITGVKRLSDGFDIQTSTAGTKISVEVTL</sequence>
<dbReference type="Pfam" id="PF02518">
    <property type="entry name" value="HATPase_c"/>
    <property type="match status" value="1"/>
</dbReference>
<evidence type="ECO:0000259" key="1">
    <source>
        <dbReference type="Pfam" id="PF02518"/>
    </source>
</evidence>
<evidence type="ECO:0000313" key="2">
    <source>
        <dbReference type="EMBL" id="WXB03844.1"/>
    </source>
</evidence>
<dbReference type="GO" id="GO:0005524">
    <property type="term" value="F:ATP binding"/>
    <property type="evidence" value="ECO:0007669"/>
    <property type="project" value="UniProtKB-KW"/>
</dbReference>
<accession>A0ABZ2KYU1</accession>
<proteinExistence type="predicted"/>
<dbReference type="Proteomes" id="UP001374803">
    <property type="component" value="Chromosome"/>
</dbReference>
<dbReference type="SUPFAM" id="SSF55874">
    <property type="entry name" value="ATPase domain of HSP90 chaperone/DNA topoisomerase II/histidine kinase"/>
    <property type="match status" value="1"/>
</dbReference>
<dbReference type="InterPro" id="IPR036890">
    <property type="entry name" value="HATPase_C_sf"/>
</dbReference>
<dbReference type="Gene3D" id="3.30.565.10">
    <property type="entry name" value="Histidine kinase-like ATPase, C-terminal domain"/>
    <property type="match status" value="1"/>
</dbReference>
<gene>
    <name evidence="2" type="ORF">LVJ94_43930</name>
</gene>
<protein>
    <submittedName>
        <fullName evidence="2">ATP-binding protein</fullName>
    </submittedName>
</protein>
<dbReference type="RefSeq" id="WP_394833479.1">
    <property type="nucleotide sequence ID" value="NZ_CP089929.1"/>
</dbReference>
<feature type="domain" description="Histidine kinase/HSP90-like ATPase" evidence="1">
    <location>
        <begin position="97"/>
        <end position="188"/>
    </location>
</feature>